<sequence length="253" mass="27094">MTVPLKDMVATLEQWLRPALFADYCPNGLQVEGTASVGKVVSGVTACQALLDAAIDSGADAILVHHGVFWKGDSPVLTGMLKRRIAALLRADVSLLAYHLPLDAHPEFGNNAMLARLLDITEEGLLDPTDPQGVGNYGHFSKPLSLAELLQRLEQQLGQVPLHIGDPKAQVQRVAWCTGGAQSYIDQAVAAGAEVFITGEVSEQTVHIAREEGIHFIAAGHHATERGGVRALGEKLQVELGLNHEFIDIPNPV</sequence>
<accession>A0ABT3TJI3</accession>
<dbReference type="PANTHER" id="PTHR13799">
    <property type="entry name" value="NGG1 INTERACTING FACTOR 3"/>
    <property type="match status" value="1"/>
</dbReference>
<dbReference type="Proteomes" id="UP001143362">
    <property type="component" value="Unassembled WGS sequence"/>
</dbReference>
<comment type="caution">
    <text evidence="3">The sequence shown here is derived from an EMBL/GenBank/DDBJ whole genome shotgun (WGS) entry which is preliminary data.</text>
</comment>
<evidence type="ECO:0000313" key="3">
    <source>
        <dbReference type="EMBL" id="MCX2982446.1"/>
    </source>
</evidence>
<dbReference type="PANTHER" id="PTHR13799:SF14">
    <property type="entry name" value="GTP CYCLOHYDROLASE 1 TYPE 2 HOMOLOG"/>
    <property type="match status" value="1"/>
</dbReference>
<protein>
    <submittedName>
        <fullName evidence="3">Nif3-like dinuclear metal center hexameric protein</fullName>
    </submittedName>
</protein>
<keyword evidence="2" id="KW-0479">Metal-binding</keyword>
<evidence type="ECO:0000256" key="2">
    <source>
        <dbReference type="ARBA" id="ARBA00022723"/>
    </source>
</evidence>
<dbReference type="Gene3D" id="3.40.1390.30">
    <property type="entry name" value="NIF3 (NGG1p interacting factor 3)-like"/>
    <property type="match status" value="2"/>
</dbReference>
<dbReference type="NCBIfam" id="TIGR00486">
    <property type="entry name" value="YbgI_SA1388"/>
    <property type="match status" value="1"/>
</dbReference>
<evidence type="ECO:0000313" key="4">
    <source>
        <dbReference type="Proteomes" id="UP001143362"/>
    </source>
</evidence>
<dbReference type="InterPro" id="IPR002678">
    <property type="entry name" value="DUF34/NIF3"/>
</dbReference>
<dbReference type="RefSeq" id="WP_420887185.1">
    <property type="nucleotide sequence ID" value="NZ_SHNN01000003.1"/>
</dbReference>
<evidence type="ECO:0000256" key="1">
    <source>
        <dbReference type="ARBA" id="ARBA00006964"/>
    </source>
</evidence>
<dbReference type="EMBL" id="SHNN01000003">
    <property type="protein sequence ID" value="MCX2982446.1"/>
    <property type="molecule type" value="Genomic_DNA"/>
</dbReference>
<dbReference type="Pfam" id="PF01784">
    <property type="entry name" value="DUF34_NIF3"/>
    <property type="match status" value="1"/>
</dbReference>
<organism evidence="3 4">
    <name type="scientific">Candidatus Litorirhabdus singularis</name>
    <dbReference type="NCBI Taxonomy" id="2518993"/>
    <lineage>
        <taxon>Bacteria</taxon>
        <taxon>Pseudomonadati</taxon>
        <taxon>Pseudomonadota</taxon>
        <taxon>Gammaproteobacteria</taxon>
        <taxon>Cellvibrionales</taxon>
        <taxon>Halieaceae</taxon>
        <taxon>Candidatus Litorirhabdus</taxon>
    </lineage>
</organism>
<proteinExistence type="inferred from homology"/>
<reference evidence="3" key="1">
    <citation type="submission" date="2019-02" db="EMBL/GenBank/DDBJ databases">
        <authorList>
            <person name="Li S.-H."/>
        </authorList>
    </citation>
    <scope>NUCLEOTIDE SEQUENCE</scope>
    <source>
        <strain evidence="3">IMCC14734</strain>
    </source>
</reference>
<dbReference type="SUPFAM" id="SSF102705">
    <property type="entry name" value="NIF3 (NGG1p interacting factor 3)-like"/>
    <property type="match status" value="1"/>
</dbReference>
<name>A0ABT3TJI3_9GAMM</name>
<keyword evidence="4" id="KW-1185">Reference proteome</keyword>
<comment type="similarity">
    <text evidence="1">Belongs to the GTP cyclohydrolase I type 2/NIF3 family.</text>
</comment>
<dbReference type="InterPro" id="IPR036069">
    <property type="entry name" value="DUF34/NIF3_sf"/>
</dbReference>
<gene>
    <name evidence="3" type="ORF">EYC98_16400</name>
</gene>